<organism evidence="2 3">
    <name type="scientific">Aerosakkonema funiforme FACHB-1375</name>
    <dbReference type="NCBI Taxonomy" id="2949571"/>
    <lineage>
        <taxon>Bacteria</taxon>
        <taxon>Bacillati</taxon>
        <taxon>Cyanobacteriota</taxon>
        <taxon>Cyanophyceae</taxon>
        <taxon>Oscillatoriophycideae</taxon>
        <taxon>Aerosakkonematales</taxon>
        <taxon>Aerosakkonemataceae</taxon>
        <taxon>Aerosakkonema</taxon>
    </lineage>
</organism>
<gene>
    <name evidence="2" type="ORF">H6G03_22330</name>
</gene>
<dbReference type="AlphaFoldDB" id="A0A926VH94"/>
<protein>
    <submittedName>
        <fullName evidence="2">Uncharacterized protein</fullName>
    </submittedName>
</protein>
<name>A0A926VH94_9CYAN</name>
<evidence type="ECO:0000313" key="2">
    <source>
        <dbReference type="EMBL" id="MBD2183767.1"/>
    </source>
</evidence>
<reference evidence="2" key="1">
    <citation type="journal article" date="2015" name="ISME J.">
        <title>Draft Genome Sequence of Streptomyces incarnatus NRRL8089, which Produces the Nucleoside Antibiotic Sinefungin.</title>
        <authorList>
            <person name="Oshima K."/>
            <person name="Hattori M."/>
            <person name="Shimizu H."/>
            <person name="Fukuda K."/>
            <person name="Nemoto M."/>
            <person name="Inagaki K."/>
            <person name="Tamura T."/>
        </authorList>
    </citation>
    <scope>NUCLEOTIDE SEQUENCE</scope>
    <source>
        <strain evidence="2">FACHB-1375</strain>
    </source>
</reference>
<dbReference type="EMBL" id="JACJPW010000064">
    <property type="protein sequence ID" value="MBD2183767.1"/>
    <property type="molecule type" value="Genomic_DNA"/>
</dbReference>
<keyword evidence="3" id="KW-1185">Reference proteome</keyword>
<sequence>MVGNYETQLIEESSIMSINYYSASKRSTIKLPFLLNVAAVLLGITSPAVSQTDGRLPNNIAPHRFYVAQTQNTPASGQPQRPATAGQSRATYRFTFTTSLEYSKCLDDILLLYENKAQFQERGRQSNCLAETFQANSTGGFSKAQARQMIDFANRYATTLLKPGLYPPRGQRERIAGLLGFVYEIDKNDQEIRQLATQGLPPVDPPVTEEPQPADDGGGGW</sequence>
<reference evidence="2" key="2">
    <citation type="submission" date="2020-08" db="EMBL/GenBank/DDBJ databases">
        <authorList>
            <person name="Chen M."/>
            <person name="Teng W."/>
            <person name="Zhao L."/>
            <person name="Hu C."/>
            <person name="Zhou Y."/>
            <person name="Han B."/>
            <person name="Song L."/>
            <person name="Shu W."/>
        </authorList>
    </citation>
    <scope>NUCLEOTIDE SEQUENCE</scope>
    <source>
        <strain evidence="2">FACHB-1375</strain>
    </source>
</reference>
<feature type="region of interest" description="Disordered" evidence="1">
    <location>
        <begin position="197"/>
        <end position="221"/>
    </location>
</feature>
<evidence type="ECO:0000256" key="1">
    <source>
        <dbReference type="SAM" id="MobiDB-lite"/>
    </source>
</evidence>
<accession>A0A926VH94</accession>
<evidence type="ECO:0000313" key="3">
    <source>
        <dbReference type="Proteomes" id="UP000641646"/>
    </source>
</evidence>
<comment type="caution">
    <text evidence="2">The sequence shown here is derived from an EMBL/GenBank/DDBJ whole genome shotgun (WGS) entry which is preliminary data.</text>
</comment>
<dbReference type="Proteomes" id="UP000641646">
    <property type="component" value="Unassembled WGS sequence"/>
</dbReference>
<proteinExistence type="predicted"/>